<dbReference type="VEuPathDB" id="FungiDB:AeMF1_014788"/>
<feature type="region of interest" description="Disordered" evidence="1">
    <location>
        <begin position="64"/>
        <end position="85"/>
    </location>
</feature>
<protein>
    <submittedName>
        <fullName evidence="2">Uncharacterized protein</fullName>
    </submittedName>
</protein>
<reference evidence="2 3" key="1">
    <citation type="submission" date="2019-07" db="EMBL/GenBank/DDBJ databases">
        <title>Genomics analysis of Aphanomyces spp. identifies a new class of oomycete effector associated with host adaptation.</title>
        <authorList>
            <person name="Gaulin E."/>
        </authorList>
    </citation>
    <scope>NUCLEOTIDE SEQUENCE [LARGE SCALE GENOMIC DNA]</scope>
    <source>
        <strain evidence="2 3">ATCC 201684</strain>
    </source>
</reference>
<gene>
    <name evidence="2" type="ORF">Ae201684_013712</name>
</gene>
<organism evidence="2 3">
    <name type="scientific">Aphanomyces euteiches</name>
    <dbReference type="NCBI Taxonomy" id="100861"/>
    <lineage>
        <taxon>Eukaryota</taxon>
        <taxon>Sar</taxon>
        <taxon>Stramenopiles</taxon>
        <taxon>Oomycota</taxon>
        <taxon>Saprolegniomycetes</taxon>
        <taxon>Saprolegniales</taxon>
        <taxon>Verrucalvaceae</taxon>
        <taxon>Aphanomyces</taxon>
    </lineage>
</organism>
<evidence type="ECO:0000313" key="3">
    <source>
        <dbReference type="Proteomes" id="UP000481153"/>
    </source>
</evidence>
<name>A0A6G0WMA6_9STRA</name>
<keyword evidence="3" id="KW-1185">Reference proteome</keyword>
<proteinExistence type="predicted"/>
<sequence length="118" mass="13355">MTRSLVFAYQECDFRATLPPPSIFLLDKPPENLDQRKLAAEVVLREGIDLTTEEMEQQLAIIPDVPREVEPFDPEQLDVGETGLADDEKEKMKRVLRKFKQYFIKSGNGLPPPAKGAV</sequence>
<accession>A0A6G0WMA6</accession>
<dbReference type="AlphaFoldDB" id="A0A6G0WMA6"/>
<comment type="caution">
    <text evidence="2">The sequence shown here is derived from an EMBL/GenBank/DDBJ whole genome shotgun (WGS) entry which is preliminary data.</text>
</comment>
<dbReference type="EMBL" id="VJMJ01000177">
    <property type="protein sequence ID" value="KAF0728472.1"/>
    <property type="molecule type" value="Genomic_DNA"/>
</dbReference>
<evidence type="ECO:0000256" key="1">
    <source>
        <dbReference type="SAM" id="MobiDB-lite"/>
    </source>
</evidence>
<evidence type="ECO:0000313" key="2">
    <source>
        <dbReference type="EMBL" id="KAF0728472.1"/>
    </source>
</evidence>
<dbReference type="Proteomes" id="UP000481153">
    <property type="component" value="Unassembled WGS sequence"/>
</dbReference>